<dbReference type="Pfam" id="PF01418">
    <property type="entry name" value="HTH_6"/>
    <property type="match status" value="1"/>
</dbReference>
<dbReference type="InterPro" id="IPR036388">
    <property type="entry name" value="WH-like_DNA-bd_sf"/>
</dbReference>
<accession>A0ABD6FGL0</accession>
<sequence length="209" mass="23037">MADTNTAPETFDELAALLRSLMPQLTRSQQLLAERVLADPEGVAFMTVTELARSVGINESTVVRFATSLGLDGYPGLARLCRERLREQAQLLRRFANVESLTAQARDPLELAVAFDQANIARSIARVDRPAWDQTVGVLATATRVHLLGLRKCFPVMHLFGYLLGLVREEVRVLGAAHGVLTDELRRVQQGDCFVAASASYTHLRAHET</sequence>
<protein>
    <submittedName>
        <fullName evidence="2">MurR/RpiR family transcriptional regulator</fullName>
    </submittedName>
</protein>
<dbReference type="InterPro" id="IPR000281">
    <property type="entry name" value="HTH_RpiR"/>
</dbReference>
<dbReference type="InterPro" id="IPR009057">
    <property type="entry name" value="Homeodomain-like_sf"/>
</dbReference>
<dbReference type="PROSITE" id="PS51071">
    <property type="entry name" value="HTH_RPIR"/>
    <property type="match status" value="1"/>
</dbReference>
<feature type="domain" description="HTH rpiR-type" evidence="1">
    <location>
        <begin position="12"/>
        <end position="88"/>
    </location>
</feature>
<dbReference type="PANTHER" id="PTHR30514">
    <property type="entry name" value="GLUCOKINASE"/>
    <property type="match status" value="1"/>
</dbReference>
<comment type="caution">
    <text evidence="2">The sequence shown here is derived from an EMBL/GenBank/DDBJ whole genome shotgun (WGS) entry which is preliminary data.</text>
</comment>
<evidence type="ECO:0000313" key="3">
    <source>
        <dbReference type="Proteomes" id="UP000249324"/>
    </source>
</evidence>
<dbReference type="SUPFAM" id="SSF46689">
    <property type="entry name" value="Homeodomain-like"/>
    <property type="match status" value="1"/>
</dbReference>
<dbReference type="Gene3D" id="1.10.10.10">
    <property type="entry name" value="Winged helix-like DNA-binding domain superfamily/Winged helix DNA-binding domain"/>
    <property type="match status" value="1"/>
</dbReference>
<name>A0ABD6FGL0_9PSEU</name>
<dbReference type="InterPro" id="IPR047640">
    <property type="entry name" value="RpiR-like"/>
</dbReference>
<dbReference type="EMBL" id="QGUI02000172">
    <property type="protein sequence ID" value="MFO7193160.1"/>
    <property type="molecule type" value="Genomic_DNA"/>
</dbReference>
<dbReference type="Gene3D" id="3.40.50.10490">
    <property type="entry name" value="Glucose-6-phosphate isomerase like protein, domain 1"/>
    <property type="match status" value="1"/>
</dbReference>
<dbReference type="PANTHER" id="PTHR30514:SF18">
    <property type="entry name" value="RPIR-FAMILY TRANSCRIPTIONAL REGULATOR"/>
    <property type="match status" value="1"/>
</dbReference>
<proteinExistence type="predicted"/>
<feature type="non-terminal residue" evidence="2">
    <location>
        <position position="209"/>
    </location>
</feature>
<dbReference type="AlphaFoldDB" id="A0ABD6FGL0"/>
<evidence type="ECO:0000259" key="1">
    <source>
        <dbReference type="PROSITE" id="PS51071"/>
    </source>
</evidence>
<evidence type="ECO:0000313" key="2">
    <source>
        <dbReference type="EMBL" id="MFO7193160.1"/>
    </source>
</evidence>
<reference evidence="2 3" key="1">
    <citation type="journal article" date="2021" name="BMC Genomics">
        <title>Genome-resolved metagenome and metatranscriptome analyses of thermophilic composting reveal key bacterial players and their metabolic interactions.</title>
        <authorList>
            <person name="Braga L.P.P."/>
            <person name="Pereira R.V."/>
            <person name="Martins L.F."/>
            <person name="Moura L.M.S."/>
            <person name="Sanchez F.B."/>
            <person name="Patane J.S.L."/>
            <person name="da Silva A.M."/>
            <person name="Setubal J.C."/>
        </authorList>
    </citation>
    <scope>NUCLEOTIDE SEQUENCE [LARGE SCALE GENOMIC DNA]</scope>
    <source>
        <strain evidence="2">ZC4RG45</strain>
    </source>
</reference>
<dbReference type="Proteomes" id="UP000249324">
    <property type="component" value="Unassembled WGS sequence"/>
</dbReference>
<organism evidence="2 3">
    <name type="scientific">Thermocrispum agreste</name>
    <dbReference type="NCBI Taxonomy" id="37925"/>
    <lineage>
        <taxon>Bacteria</taxon>
        <taxon>Bacillati</taxon>
        <taxon>Actinomycetota</taxon>
        <taxon>Actinomycetes</taxon>
        <taxon>Pseudonocardiales</taxon>
        <taxon>Pseudonocardiaceae</taxon>
        <taxon>Thermocrispum</taxon>
    </lineage>
</organism>
<gene>
    <name evidence="2" type="ORF">DIU77_013040</name>
</gene>